<dbReference type="SUPFAM" id="SSF56784">
    <property type="entry name" value="HAD-like"/>
    <property type="match status" value="1"/>
</dbReference>
<dbReference type="Gene3D" id="1.10.150.240">
    <property type="entry name" value="Putative phosphatase, domain 2"/>
    <property type="match status" value="1"/>
</dbReference>
<keyword evidence="2" id="KW-1185">Reference proteome</keyword>
<name>A0ABV1T512_9ACTN</name>
<proteinExistence type="predicted"/>
<dbReference type="InterPro" id="IPR023198">
    <property type="entry name" value="PGP-like_dom2"/>
</dbReference>
<dbReference type="InterPro" id="IPR023214">
    <property type="entry name" value="HAD_sf"/>
</dbReference>
<dbReference type="EMBL" id="JBEOZY010000055">
    <property type="protein sequence ID" value="MER6169073.1"/>
    <property type="molecule type" value="Genomic_DNA"/>
</dbReference>
<protein>
    <submittedName>
        <fullName evidence="1">HAD hydrolase-like protein</fullName>
    </submittedName>
</protein>
<dbReference type="Gene3D" id="3.40.50.1000">
    <property type="entry name" value="HAD superfamily/HAD-like"/>
    <property type="match status" value="1"/>
</dbReference>
<organism evidence="1 2">
    <name type="scientific">Streptomyces violaceorubidus</name>
    <dbReference type="NCBI Taxonomy" id="284042"/>
    <lineage>
        <taxon>Bacteria</taxon>
        <taxon>Bacillati</taxon>
        <taxon>Actinomycetota</taxon>
        <taxon>Actinomycetes</taxon>
        <taxon>Kitasatosporales</taxon>
        <taxon>Streptomycetaceae</taxon>
        <taxon>Streptomyces</taxon>
    </lineage>
</organism>
<gene>
    <name evidence="1" type="ORF">ABT188_31720</name>
</gene>
<reference evidence="1 2" key="1">
    <citation type="submission" date="2024-06" db="EMBL/GenBank/DDBJ databases">
        <title>The Natural Products Discovery Center: Release of the First 8490 Sequenced Strains for Exploring Actinobacteria Biosynthetic Diversity.</title>
        <authorList>
            <person name="Kalkreuter E."/>
            <person name="Kautsar S.A."/>
            <person name="Yang D."/>
            <person name="Bader C.D."/>
            <person name="Teijaro C.N."/>
            <person name="Fluegel L."/>
            <person name="Davis C.M."/>
            <person name="Simpson J.R."/>
            <person name="Lauterbach L."/>
            <person name="Steele A.D."/>
            <person name="Gui C."/>
            <person name="Meng S."/>
            <person name="Li G."/>
            <person name="Viehrig K."/>
            <person name="Ye F."/>
            <person name="Su P."/>
            <person name="Kiefer A.F."/>
            <person name="Nichols A."/>
            <person name="Cepeda A.J."/>
            <person name="Yan W."/>
            <person name="Fan B."/>
            <person name="Jiang Y."/>
            <person name="Adhikari A."/>
            <person name="Zheng C.-J."/>
            <person name="Schuster L."/>
            <person name="Cowan T.M."/>
            <person name="Smanski M.J."/>
            <person name="Chevrette M.G."/>
            <person name="De Carvalho L.P.S."/>
            <person name="Shen B."/>
        </authorList>
    </citation>
    <scope>NUCLEOTIDE SEQUENCE [LARGE SCALE GENOMIC DNA]</scope>
    <source>
        <strain evidence="1 2">NPDC001615</strain>
    </source>
</reference>
<evidence type="ECO:0000313" key="1">
    <source>
        <dbReference type="EMBL" id="MER6169073.1"/>
    </source>
</evidence>
<dbReference type="Proteomes" id="UP001496720">
    <property type="component" value="Unassembled WGS sequence"/>
</dbReference>
<comment type="caution">
    <text evidence="1">The sequence shown here is derived from an EMBL/GenBank/DDBJ whole genome shotgun (WGS) entry which is preliminary data.</text>
</comment>
<dbReference type="PANTHER" id="PTHR43434">
    <property type="entry name" value="PHOSPHOGLYCOLATE PHOSPHATASE"/>
    <property type="match status" value="1"/>
</dbReference>
<accession>A0ABV1T512</accession>
<evidence type="ECO:0000313" key="2">
    <source>
        <dbReference type="Proteomes" id="UP001496720"/>
    </source>
</evidence>
<dbReference type="Pfam" id="PF00702">
    <property type="entry name" value="Hydrolase"/>
    <property type="match status" value="1"/>
</dbReference>
<dbReference type="InterPro" id="IPR050155">
    <property type="entry name" value="HAD-like_hydrolase_sf"/>
</dbReference>
<sequence>MLTTLVLWDIDHTLLDSGPAGPAVYPRAFRALTGSAPEVAVPTEGRTEQAIMGQLLEVHGIHGISGAEAAAAMVTALRELDDELRSGGRRLPGSLEALTALRADPRAAQSLLTGNLRPNAHRKLAAFGLDRLVDFDAGAYGSDHPVRARLVAVAQRRASDRYGMRFGPEDTVLVGDTLRDVAAGVEGGARVVAVATGNDGAEELLAAGAETVLPDLRDTSRVVGALLGGRQRERAVRRGTL</sequence>
<dbReference type="PANTHER" id="PTHR43434:SF1">
    <property type="entry name" value="PHOSPHOGLYCOLATE PHOSPHATASE"/>
    <property type="match status" value="1"/>
</dbReference>
<dbReference type="RefSeq" id="WP_352150284.1">
    <property type="nucleotide sequence ID" value="NZ_JBEOZY010000055.1"/>
</dbReference>
<dbReference type="InterPro" id="IPR036412">
    <property type="entry name" value="HAD-like_sf"/>
</dbReference>